<dbReference type="OrthoDB" id="9786919at2"/>
<dbReference type="SUPFAM" id="SSF158472">
    <property type="entry name" value="HAMP domain-like"/>
    <property type="match status" value="1"/>
</dbReference>
<proteinExistence type="predicted"/>
<gene>
    <name evidence="14" type="ORF">CZ674_02045</name>
</gene>
<feature type="domain" description="Histidine kinase" evidence="12">
    <location>
        <begin position="268"/>
        <end position="475"/>
    </location>
</feature>
<dbReference type="InterPro" id="IPR003594">
    <property type="entry name" value="HATPase_dom"/>
</dbReference>
<feature type="domain" description="HAMP" evidence="13">
    <location>
        <begin position="208"/>
        <end position="260"/>
    </location>
</feature>
<evidence type="ECO:0000259" key="12">
    <source>
        <dbReference type="PROSITE" id="PS50109"/>
    </source>
</evidence>
<evidence type="ECO:0000259" key="13">
    <source>
        <dbReference type="PROSITE" id="PS50885"/>
    </source>
</evidence>
<evidence type="ECO:0000256" key="9">
    <source>
        <dbReference type="ARBA" id="ARBA00023012"/>
    </source>
</evidence>
<keyword evidence="5" id="KW-0808">Transferase</keyword>
<dbReference type="PANTHER" id="PTHR45436:SF5">
    <property type="entry name" value="SENSOR HISTIDINE KINASE TRCS"/>
    <property type="match status" value="1"/>
</dbReference>
<keyword evidence="8 11" id="KW-1133">Transmembrane helix</keyword>
<evidence type="ECO:0000256" key="7">
    <source>
        <dbReference type="ARBA" id="ARBA00022777"/>
    </source>
</evidence>
<keyword evidence="6 11" id="KW-0812">Transmembrane</keyword>
<evidence type="ECO:0000256" key="3">
    <source>
        <dbReference type="ARBA" id="ARBA00012438"/>
    </source>
</evidence>
<dbReference type="InterPro" id="IPR003661">
    <property type="entry name" value="HisK_dim/P_dom"/>
</dbReference>
<dbReference type="EC" id="2.7.13.3" evidence="3"/>
<dbReference type="InterPro" id="IPR036097">
    <property type="entry name" value="HisK_dim/P_sf"/>
</dbReference>
<evidence type="ECO:0000256" key="8">
    <source>
        <dbReference type="ARBA" id="ARBA00022989"/>
    </source>
</evidence>
<dbReference type="SMART" id="SM00388">
    <property type="entry name" value="HisKA"/>
    <property type="match status" value="1"/>
</dbReference>
<dbReference type="PROSITE" id="PS50885">
    <property type="entry name" value="HAMP"/>
    <property type="match status" value="1"/>
</dbReference>
<feature type="transmembrane region" description="Helical" evidence="11">
    <location>
        <begin position="184"/>
        <end position="207"/>
    </location>
</feature>
<protein>
    <recommendedName>
        <fullName evidence="3">histidine kinase</fullName>
        <ecNumber evidence="3">2.7.13.3</ecNumber>
    </recommendedName>
</protein>
<dbReference type="SMART" id="SM00387">
    <property type="entry name" value="HATPase_c"/>
    <property type="match status" value="1"/>
</dbReference>
<dbReference type="PANTHER" id="PTHR45436">
    <property type="entry name" value="SENSOR HISTIDINE KINASE YKOH"/>
    <property type="match status" value="1"/>
</dbReference>
<dbReference type="PRINTS" id="PR00344">
    <property type="entry name" value="BCTRLSENSOR"/>
</dbReference>
<dbReference type="InterPro" id="IPR003660">
    <property type="entry name" value="HAMP_dom"/>
</dbReference>
<evidence type="ECO:0000313" key="14">
    <source>
        <dbReference type="EMBL" id="SJM49735.1"/>
    </source>
</evidence>
<name>A0A1R4F1H9_9MICO</name>
<dbReference type="AlphaFoldDB" id="A0A1R4F1H9"/>
<evidence type="ECO:0000256" key="11">
    <source>
        <dbReference type="SAM" id="Phobius"/>
    </source>
</evidence>
<dbReference type="SUPFAM" id="SSF47384">
    <property type="entry name" value="Homodimeric domain of signal transducing histidine kinase"/>
    <property type="match status" value="1"/>
</dbReference>
<evidence type="ECO:0000313" key="15">
    <source>
        <dbReference type="Proteomes" id="UP000195787"/>
    </source>
</evidence>
<keyword evidence="15" id="KW-1185">Reference proteome</keyword>
<dbReference type="GO" id="GO:0000155">
    <property type="term" value="F:phosphorelay sensor kinase activity"/>
    <property type="evidence" value="ECO:0007669"/>
    <property type="project" value="InterPro"/>
</dbReference>
<evidence type="ECO:0000256" key="10">
    <source>
        <dbReference type="ARBA" id="ARBA00023136"/>
    </source>
</evidence>
<organism evidence="14 15">
    <name type="scientific">Agrococcus casei LMG 22410</name>
    <dbReference type="NCBI Taxonomy" id="1255656"/>
    <lineage>
        <taxon>Bacteria</taxon>
        <taxon>Bacillati</taxon>
        <taxon>Actinomycetota</taxon>
        <taxon>Actinomycetes</taxon>
        <taxon>Micrococcales</taxon>
        <taxon>Microbacteriaceae</taxon>
        <taxon>Agrococcus</taxon>
    </lineage>
</organism>
<dbReference type="InterPro" id="IPR005467">
    <property type="entry name" value="His_kinase_dom"/>
</dbReference>
<keyword evidence="10 11" id="KW-0472">Membrane</keyword>
<dbReference type="InterPro" id="IPR050428">
    <property type="entry name" value="TCS_sensor_his_kinase"/>
</dbReference>
<dbReference type="GO" id="GO:0005886">
    <property type="term" value="C:plasma membrane"/>
    <property type="evidence" value="ECO:0007669"/>
    <property type="project" value="UniProtKB-SubCell"/>
</dbReference>
<dbReference type="Gene3D" id="1.10.287.130">
    <property type="match status" value="1"/>
</dbReference>
<dbReference type="Pfam" id="PF02518">
    <property type="entry name" value="HATPase_c"/>
    <property type="match status" value="1"/>
</dbReference>
<evidence type="ECO:0000256" key="5">
    <source>
        <dbReference type="ARBA" id="ARBA00022679"/>
    </source>
</evidence>
<dbReference type="CDD" id="cd06225">
    <property type="entry name" value="HAMP"/>
    <property type="match status" value="1"/>
</dbReference>
<sequence length="491" mass="52989">MTEQAATRRRRTMPAISVRARIVGVVALLSLVGMLMAGGSAYFIDRQRQFDQIDGNLYSALEAVQFAVGDSTWRSADEALEAVVSRPSLDDNTGILGIVNDTAAIVPGLPLDVQLETFEGFVDRVVAEVDGQNSVLGTFSNEKGSLRYLAVPISVTDADGNVSGPVIYVIAYDLERELTELNDAAGIFMIASVIVVLLIVVIGMWISGRLLRPIGEMSALAQRISTANLDERIPVTGRDDVSRMAQTVNEMLDRLDAGLISQRQLMQDVGHELNTPITIVRGHLELLDVNDAAEVEEAREISMDELDRMAGLVDDIRLAAKLQDPKQFDFDLVNIPVLVASLQSKARAVQGINLHDGPQVPQVGVIGDEAKLTQGMLQYAANAAKYAPGDVTIGARFGEPGYIDLFVRDSGEGVADELKDAVFERFNRGTSGERASGSGLGLSIVRAIAERHRGGAWVRDAHPGAEFVLTLPIAVPEQHAIHHKGAPWLQS</sequence>
<dbReference type="GeneID" id="303171980"/>
<dbReference type="InterPro" id="IPR004358">
    <property type="entry name" value="Sig_transdc_His_kin-like_C"/>
</dbReference>
<dbReference type="RefSeq" id="WP_143244595.1">
    <property type="nucleotide sequence ID" value="NZ_FUHU01000010.1"/>
</dbReference>
<feature type="transmembrane region" description="Helical" evidence="11">
    <location>
        <begin position="21"/>
        <end position="44"/>
    </location>
</feature>
<evidence type="ECO:0000256" key="1">
    <source>
        <dbReference type="ARBA" id="ARBA00000085"/>
    </source>
</evidence>
<keyword evidence="9" id="KW-0902">Two-component regulatory system</keyword>
<dbReference type="CDD" id="cd00082">
    <property type="entry name" value="HisKA"/>
    <property type="match status" value="1"/>
</dbReference>
<dbReference type="Pfam" id="PF00672">
    <property type="entry name" value="HAMP"/>
    <property type="match status" value="1"/>
</dbReference>
<dbReference type="SUPFAM" id="SSF55874">
    <property type="entry name" value="ATPase domain of HSP90 chaperone/DNA topoisomerase II/histidine kinase"/>
    <property type="match status" value="1"/>
</dbReference>
<dbReference type="Gene3D" id="3.30.565.10">
    <property type="entry name" value="Histidine kinase-like ATPase, C-terminal domain"/>
    <property type="match status" value="1"/>
</dbReference>
<accession>A0A1R4F1H9</accession>
<dbReference type="Proteomes" id="UP000195787">
    <property type="component" value="Unassembled WGS sequence"/>
</dbReference>
<dbReference type="CDD" id="cd00075">
    <property type="entry name" value="HATPase"/>
    <property type="match status" value="1"/>
</dbReference>
<keyword evidence="7 14" id="KW-0418">Kinase</keyword>
<comment type="subcellular location">
    <subcellularLocation>
        <location evidence="2">Cell membrane</location>
    </subcellularLocation>
</comment>
<dbReference type="EMBL" id="FUHU01000010">
    <property type="protein sequence ID" value="SJM49735.1"/>
    <property type="molecule type" value="Genomic_DNA"/>
</dbReference>
<dbReference type="InterPro" id="IPR036890">
    <property type="entry name" value="HATPase_C_sf"/>
</dbReference>
<dbReference type="SMART" id="SM00304">
    <property type="entry name" value="HAMP"/>
    <property type="match status" value="1"/>
</dbReference>
<evidence type="ECO:0000256" key="2">
    <source>
        <dbReference type="ARBA" id="ARBA00004236"/>
    </source>
</evidence>
<dbReference type="Gene3D" id="6.10.340.10">
    <property type="match status" value="1"/>
</dbReference>
<evidence type="ECO:0000256" key="4">
    <source>
        <dbReference type="ARBA" id="ARBA00022553"/>
    </source>
</evidence>
<evidence type="ECO:0000256" key="6">
    <source>
        <dbReference type="ARBA" id="ARBA00022692"/>
    </source>
</evidence>
<comment type="catalytic activity">
    <reaction evidence="1">
        <text>ATP + protein L-histidine = ADP + protein N-phospho-L-histidine.</text>
        <dbReference type="EC" id="2.7.13.3"/>
    </reaction>
</comment>
<dbReference type="PROSITE" id="PS50109">
    <property type="entry name" value="HIS_KIN"/>
    <property type="match status" value="1"/>
</dbReference>
<reference evidence="14 15" key="1">
    <citation type="submission" date="2017-02" db="EMBL/GenBank/DDBJ databases">
        <authorList>
            <person name="Peterson S.W."/>
        </authorList>
    </citation>
    <scope>NUCLEOTIDE SEQUENCE [LARGE SCALE GENOMIC DNA]</scope>
    <source>
        <strain evidence="14 15">LMG 22410</strain>
    </source>
</reference>
<keyword evidence="4" id="KW-0597">Phosphoprotein</keyword>
<dbReference type="Pfam" id="PF00512">
    <property type="entry name" value="HisKA"/>
    <property type="match status" value="1"/>
</dbReference>